<dbReference type="InterPro" id="IPR029787">
    <property type="entry name" value="Nucleotide_cyclase"/>
</dbReference>
<keyword evidence="1" id="KW-1133">Transmembrane helix</keyword>
<dbReference type="Proteomes" id="UP001382455">
    <property type="component" value="Unassembled WGS sequence"/>
</dbReference>
<keyword evidence="1" id="KW-0472">Membrane</keyword>
<dbReference type="GO" id="GO:0052621">
    <property type="term" value="F:diguanylate cyclase activity"/>
    <property type="evidence" value="ECO:0007669"/>
    <property type="project" value="UniProtKB-EC"/>
</dbReference>
<feature type="domain" description="GGDEF" evidence="2">
    <location>
        <begin position="115"/>
        <end position="229"/>
    </location>
</feature>
<evidence type="ECO:0000313" key="3">
    <source>
        <dbReference type="EMBL" id="MEI4552022.1"/>
    </source>
</evidence>
<dbReference type="EMBL" id="JBAWKS010000002">
    <property type="protein sequence ID" value="MEI4552022.1"/>
    <property type="molecule type" value="Genomic_DNA"/>
</dbReference>
<organism evidence="3 4">
    <name type="scientific">Pseudoalteromonas spongiae</name>
    <dbReference type="NCBI Taxonomy" id="298657"/>
    <lineage>
        <taxon>Bacteria</taxon>
        <taxon>Pseudomonadati</taxon>
        <taxon>Pseudomonadota</taxon>
        <taxon>Gammaproteobacteria</taxon>
        <taxon>Alteromonadales</taxon>
        <taxon>Pseudoalteromonadaceae</taxon>
        <taxon>Pseudoalteromonas</taxon>
    </lineage>
</organism>
<comment type="caution">
    <text evidence="3">The sequence shown here is derived from an EMBL/GenBank/DDBJ whole genome shotgun (WGS) entry which is preliminary data.</text>
</comment>
<dbReference type="SMART" id="SM00267">
    <property type="entry name" value="GGDEF"/>
    <property type="match status" value="1"/>
</dbReference>
<accession>A0ABU8EYF2</accession>
<keyword evidence="4" id="KW-1185">Reference proteome</keyword>
<dbReference type="EC" id="2.7.7.65" evidence="3"/>
<proteinExistence type="predicted"/>
<protein>
    <submittedName>
        <fullName evidence="3">Diguanylate cyclase</fullName>
        <ecNumber evidence="3">2.7.7.65</ecNumber>
    </submittedName>
</protein>
<evidence type="ECO:0000256" key="1">
    <source>
        <dbReference type="SAM" id="Phobius"/>
    </source>
</evidence>
<keyword evidence="3" id="KW-0548">Nucleotidyltransferase</keyword>
<dbReference type="PROSITE" id="PS50887">
    <property type="entry name" value="GGDEF"/>
    <property type="match status" value="1"/>
</dbReference>
<feature type="transmembrane region" description="Helical" evidence="1">
    <location>
        <begin position="49"/>
        <end position="71"/>
    </location>
</feature>
<evidence type="ECO:0000313" key="4">
    <source>
        <dbReference type="Proteomes" id="UP001382455"/>
    </source>
</evidence>
<dbReference type="InterPro" id="IPR000160">
    <property type="entry name" value="GGDEF_dom"/>
</dbReference>
<reference evidence="3 4" key="1">
    <citation type="submission" date="2023-12" db="EMBL/GenBank/DDBJ databases">
        <title>Friends and Foes: Symbiotic and Algicidal bacterial influence on Karenia brevis blooms.</title>
        <authorList>
            <person name="Fei C."/>
            <person name="Mohamed A.R."/>
            <person name="Booker A."/>
            <person name="Arshad M."/>
            <person name="Klass S."/>
            <person name="Ahn S."/>
            <person name="Gilbert P.M."/>
            <person name="Heil C.A."/>
            <person name="Martinez J.M."/>
            <person name="Amin S.A."/>
        </authorList>
    </citation>
    <scope>NUCLEOTIDE SEQUENCE [LARGE SCALE GENOMIC DNA]</scope>
    <source>
        <strain evidence="3 4">CE15</strain>
    </source>
</reference>
<sequence length="229" mass="26303">MIDVIKQQIRKRMFWDLIALILLFVVSYFLFLLFNVIDWLHHISHEVGVRGIAEVIPTLCVLSLGFSAYAYRRWQDTKAFSLYAEELSMIDPMTNLPNRRAVQRILNQVNENKEYPVGVLLVDIEGLENIRSLLGQTVIEHVLIEILYHISKELSGDQLVAYWQAGQFICVCPGLEQGDVETLKKRFEAISINKDKLLGQPLKFSCAASSVYNKAELENLFTELEDQLI</sequence>
<keyword evidence="1" id="KW-0812">Transmembrane</keyword>
<dbReference type="SUPFAM" id="SSF55073">
    <property type="entry name" value="Nucleotide cyclase"/>
    <property type="match status" value="1"/>
</dbReference>
<evidence type="ECO:0000259" key="2">
    <source>
        <dbReference type="PROSITE" id="PS50887"/>
    </source>
</evidence>
<dbReference type="Gene3D" id="3.30.70.270">
    <property type="match status" value="1"/>
</dbReference>
<dbReference type="InterPro" id="IPR043128">
    <property type="entry name" value="Rev_trsase/Diguanyl_cyclase"/>
</dbReference>
<gene>
    <name evidence="3" type="ORF">WAE96_20260</name>
</gene>
<dbReference type="Pfam" id="PF00990">
    <property type="entry name" value="GGDEF"/>
    <property type="match status" value="1"/>
</dbReference>
<feature type="transmembrane region" description="Helical" evidence="1">
    <location>
        <begin position="14"/>
        <end position="37"/>
    </location>
</feature>
<name>A0ABU8EYF2_9GAMM</name>
<dbReference type="RefSeq" id="WP_100915135.1">
    <property type="nucleotide sequence ID" value="NZ_CP023399.1"/>
</dbReference>
<keyword evidence="3" id="KW-0808">Transferase</keyword>